<dbReference type="EMBL" id="BMIR01000001">
    <property type="protein sequence ID" value="GGE26542.1"/>
    <property type="molecule type" value="Genomic_DNA"/>
</dbReference>
<name>A0A8J2VJT5_9BACL</name>
<protein>
    <submittedName>
        <fullName evidence="1">Uncharacterized protein</fullName>
    </submittedName>
</protein>
<gene>
    <name evidence="1" type="ORF">GCM10011391_01080</name>
</gene>
<proteinExistence type="predicted"/>
<dbReference type="Proteomes" id="UP000628775">
    <property type="component" value="Unassembled WGS sequence"/>
</dbReference>
<reference evidence="1" key="1">
    <citation type="journal article" date="2014" name="Int. J. Syst. Evol. Microbiol.">
        <title>Complete genome sequence of Corynebacterium casei LMG S-19264T (=DSM 44701T), isolated from a smear-ripened cheese.</title>
        <authorList>
            <consortium name="US DOE Joint Genome Institute (JGI-PGF)"/>
            <person name="Walter F."/>
            <person name="Albersmeier A."/>
            <person name="Kalinowski J."/>
            <person name="Ruckert C."/>
        </authorList>
    </citation>
    <scope>NUCLEOTIDE SEQUENCE</scope>
    <source>
        <strain evidence="1">CGMCC 1.15371</strain>
    </source>
</reference>
<reference evidence="1" key="2">
    <citation type="submission" date="2020-09" db="EMBL/GenBank/DDBJ databases">
        <authorList>
            <person name="Sun Q."/>
            <person name="Zhou Y."/>
        </authorList>
    </citation>
    <scope>NUCLEOTIDE SEQUENCE</scope>
    <source>
        <strain evidence="1">CGMCC 1.15371</strain>
    </source>
</reference>
<sequence length="146" mass="17080">MGAFEDLYQRSKIFNQLFGQVTVGIETNLYDESLEDYAVFYVNVANQVDLMNEEITALATSIDATIPTAVFSFFRADIPPQSIKRRMNMELLNEDARELLLIDDWNLEYPDRLFDSVEQNIDCIPVIDEEGKKRYYYIKIRDLFIV</sequence>
<evidence type="ECO:0000313" key="2">
    <source>
        <dbReference type="Proteomes" id="UP000628775"/>
    </source>
</evidence>
<comment type="caution">
    <text evidence="1">The sequence shown here is derived from an EMBL/GenBank/DDBJ whole genome shotgun (WGS) entry which is preliminary data.</text>
</comment>
<dbReference type="AlphaFoldDB" id="A0A8J2VJT5"/>
<accession>A0A8J2VJT5</accession>
<dbReference type="RefSeq" id="WP_188687802.1">
    <property type="nucleotide sequence ID" value="NZ_BMIR01000001.1"/>
</dbReference>
<evidence type="ECO:0000313" key="1">
    <source>
        <dbReference type="EMBL" id="GGE26542.1"/>
    </source>
</evidence>
<keyword evidence="2" id="KW-1185">Reference proteome</keyword>
<organism evidence="1 2">
    <name type="scientific">Pullulanibacillus camelliae</name>
    <dbReference type="NCBI Taxonomy" id="1707096"/>
    <lineage>
        <taxon>Bacteria</taxon>
        <taxon>Bacillati</taxon>
        <taxon>Bacillota</taxon>
        <taxon>Bacilli</taxon>
        <taxon>Bacillales</taxon>
        <taxon>Sporolactobacillaceae</taxon>
        <taxon>Pullulanibacillus</taxon>
    </lineage>
</organism>